<protein>
    <submittedName>
        <fullName evidence="3">DUF2807 domain-containing protein</fullName>
    </submittedName>
</protein>
<feature type="domain" description="Putative auto-transporter adhesin head GIN" evidence="2">
    <location>
        <begin position="32"/>
        <end position="194"/>
    </location>
</feature>
<accession>A0ABS9DR18</accession>
<reference evidence="3 4" key="1">
    <citation type="submission" date="2022-01" db="EMBL/GenBank/DDBJ databases">
        <authorList>
            <person name="Won M."/>
            <person name="Kim S.-J."/>
            <person name="Kwon S.-W."/>
        </authorList>
    </citation>
    <scope>NUCLEOTIDE SEQUENCE [LARGE SCALE GENOMIC DNA]</scope>
    <source>
        <strain evidence="3 4">KCTC 23505</strain>
    </source>
</reference>
<feature type="signal peptide" evidence="1">
    <location>
        <begin position="1"/>
        <end position="23"/>
    </location>
</feature>
<sequence length="210" mass="21352">MRAPLIALGAAAILVAASAPAEARTKHFALPPFHAIAIDGAAHLDFTEGPAQSVTATARPSLLRRVRIRVRDGVLHVDERHGLGLFGRRRLDLVVTAPALDRIGIDGAVSGWARDLSGATFVLSLSGAGSMTLAGTVANVSVSISGAGSVDARSLMAKDLVVRLSGAGSLRAYASQSCHVSISGAGSVAIAGNPKIRQITNSGVGSVSFD</sequence>
<keyword evidence="4" id="KW-1185">Reference proteome</keyword>
<dbReference type="Pfam" id="PF10988">
    <property type="entry name" value="DUF2807"/>
    <property type="match status" value="1"/>
</dbReference>
<evidence type="ECO:0000313" key="4">
    <source>
        <dbReference type="Proteomes" id="UP001521209"/>
    </source>
</evidence>
<dbReference type="Proteomes" id="UP001521209">
    <property type="component" value="Unassembled WGS sequence"/>
</dbReference>
<evidence type="ECO:0000256" key="1">
    <source>
        <dbReference type="SAM" id="SignalP"/>
    </source>
</evidence>
<dbReference type="InterPro" id="IPR021255">
    <property type="entry name" value="DUF2807"/>
</dbReference>
<gene>
    <name evidence="3" type="ORF">L2A60_00220</name>
</gene>
<name>A0ABS9DR18_9PROT</name>
<feature type="chain" id="PRO_5045169095" evidence="1">
    <location>
        <begin position="24"/>
        <end position="210"/>
    </location>
</feature>
<organism evidence="3 4">
    <name type="scientific">Acidiphilium iwatense</name>
    <dbReference type="NCBI Taxonomy" id="768198"/>
    <lineage>
        <taxon>Bacteria</taxon>
        <taxon>Pseudomonadati</taxon>
        <taxon>Pseudomonadota</taxon>
        <taxon>Alphaproteobacteria</taxon>
        <taxon>Acetobacterales</taxon>
        <taxon>Acidocellaceae</taxon>
        <taxon>Acidiphilium</taxon>
    </lineage>
</organism>
<evidence type="ECO:0000259" key="2">
    <source>
        <dbReference type="Pfam" id="PF10988"/>
    </source>
</evidence>
<keyword evidence="1" id="KW-0732">Signal</keyword>
<dbReference type="Gene3D" id="2.160.20.120">
    <property type="match status" value="1"/>
</dbReference>
<comment type="caution">
    <text evidence="3">The sequence shown here is derived from an EMBL/GenBank/DDBJ whole genome shotgun (WGS) entry which is preliminary data.</text>
</comment>
<dbReference type="EMBL" id="JAKGBZ010000001">
    <property type="protein sequence ID" value="MCF3945112.1"/>
    <property type="molecule type" value="Genomic_DNA"/>
</dbReference>
<evidence type="ECO:0000313" key="3">
    <source>
        <dbReference type="EMBL" id="MCF3945112.1"/>
    </source>
</evidence>
<dbReference type="RefSeq" id="WP_235702353.1">
    <property type="nucleotide sequence ID" value="NZ_JAKGBZ010000001.1"/>
</dbReference>
<proteinExistence type="predicted"/>